<name>A0A657YIE0_ACIBA</name>
<dbReference type="Pfam" id="PF26211">
    <property type="entry name" value="Phage_phiTE_072"/>
    <property type="match status" value="1"/>
</dbReference>
<comment type="caution">
    <text evidence="1">The sequence shown here is derived from an EMBL/GenBank/DDBJ whole genome shotgun (WGS) entry which is preliminary data.</text>
</comment>
<dbReference type="EMBL" id="WPIP01000163">
    <property type="protein sequence ID" value="MVM93124.1"/>
    <property type="molecule type" value="Genomic_DNA"/>
</dbReference>
<proteinExistence type="predicted"/>
<dbReference type="InterPro" id="IPR058701">
    <property type="entry name" value="PhiTE_072-like"/>
</dbReference>
<evidence type="ECO:0000313" key="1">
    <source>
        <dbReference type="EMBL" id="MVM93124.1"/>
    </source>
</evidence>
<sequence length="114" mass="13540">MEVKSVHAHHIPANNGVDPIDVFVVWYGEQAFQVTIRCWDCAWTAYRGSCGFETIEEYFLEQWYNQECHEHVVQLFTTTSRHTTQREEKWLFKVVRSMCQHFKKLAEKNEVGDV</sequence>
<dbReference type="Proteomes" id="UP000439424">
    <property type="component" value="Unassembled WGS sequence"/>
</dbReference>
<organism evidence="1 2">
    <name type="scientific">Acinetobacter baumannii</name>
    <dbReference type="NCBI Taxonomy" id="470"/>
    <lineage>
        <taxon>Bacteria</taxon>
        <taxon>Pseudomonadati</taxon>
        <taxon>Pseudomonadota</taxon>
        <taxon>Gammaproteobacteria</taxon>
        <taxon>Moraxellales</taxon>
        <taxon>Moraxellaceae</taxon>
        <taxon>Acinetobacter</taxon>
        <taxon>Acinetobacter calcoaceticus/baumannii complex</taxon>
    </lineage>
</organism>
<dbReference type="RefSeq" id="WP_057690442.1">
    <property type="nucleotide sequence ID" value="NZ_CP033869.1"/>
</dbReference>
<accession>A0A657YIE0</accession>
<gene>
    <name evidence="1" type="ORF">GNY86_16445</name>
</gene>
<dbReference type="AlphaFoldDB" id="A0A657YIE0"/>
<protein>
    <submittedName>
        <fullName evidence="1">Uncharacterized protein</fullName>
    </submittedName>
</protein>
<reference evidence="1 2" key="1">
    <citation type="submission" date="2019-11" db="EMBL/GenBank/DDBJ databases">
        <title>Multidrug-resistant Acinetobacter baumannii moving toward extensively drug-resistant over fifteen years in South of Brazil.</title>
        <authorList>
            <person name="Fedrigo N.H."/>
            <person name="Cerdeira L."/>
            <person name="Fuga B."/>
            <person name="Marini P.V.B."/>
            <person name="Shinohara D.R."/>
            <person name="Carrara-Marroni F.E."/>
            <person name="Lincopan N."/>
            <person name="Tognim M.C.B."/>
        </authorList>
    </citation>
    <scope>NUCLEOTIDE SEQUENCE [LARGE SCALE GENOMIC DNA]</scope>
    <source>
        <strain evidence="1 2">Ac576</strain>
    </source>
</reference>
<evidence type="ECO:0000313" key="2">
    <source>
        <dbReference type="Proteomes" id="UP000439424"/>
    </source>
</evidence>